<dbReference type="GO" id="GO:0003723">
    <property type="term" value="F:RNA binding"/>
    <property type="evidence" value="ECO:0007669"/>
    <property type="project" value="InterPro"/>
</dbReference>
<comment type="caution">
    <text evidence="1">The sequence shown here is derived from an EMBL/GenBank/DDBJ whole genome shotgun (WGS) entry which is preliminary data.</text>
</comment>
<dbReference type="Proteomes" id="UP000886520">
    <property type="component" value="Chromosome 21"/>
</dbReference>
<dbReference type="AlphaFoldDB" id="A0A9D4UAW3"/>
<feature type="non-terminal residue" evidence="1">
    <location>
        <position position="1"/>
    </location>
</feature>
<protein>
    <submittedName>
        <fullName evidence="1">Uncharacterized protein</fullName>
    </submittedName>
</protein>
<dbReference type="GO" id="GO:0009451">
    <property type="term" value="P:RNA modification"/>
    <property type="evidence" value="ECO:0007669"/>
    <property type="project" value="InterPro"/>
</dbReference>
<keyword evidence="2" id="KW-1185">Reference proteome</keyword>
<name>A0A9D4UAW3_ADICA</name>
<reference evidence="1" key="1">
    <citation type="submission" date="2021-01" db="EMBL/GenBank/DDBJ databases">
        <title>Adiantum capillus-veneris genome.</title>
        <authorList>
            <person name="Fang Y."/>
            <person name="Liao Q."/>
        </authorList>
    </citation>
    <scope>NUCLEOTIDE SEQUENCE</scope>
    <source>
        <strain evidence="1">H3</strain>
        <tissue evidence="1">Leaf</tissue>
    </source>
</reference>
<dbReference type="PANTHER" id="PTHR47926">
    <property type="entry name" value="PENTATRICOPEPTIDE REPEAT-CONTAINING PROTEIN"/>
    <property type="match status" value="1"/>
</dbReference>
<organism evidence="1 2">
    <name type="scientific">Adiantum capillus-veneris</name>
    <name type="common">Maidenhair fern</name>
    <dbReference type="NCBI Taxonomy" id="13818"/>
    <lineage>
        <taxon>Eukaryota</taxon>
        <taxon>Viridiplantae</taxon>
        <taxon>Streptophyta</taxon>
        <taxon>Embryophyta</taxon>
        <taxon>Tracheophyta</taxon>
        <taxon>Polypodiopsida</taxon>
        <taxon>Polypodiidae</taxon>
        <taxon>Polypodiales</taxon>
        <taxon>Pteridineae</taxon>
        <taxon>Pteridaceae</taxon>
        <taxon>Vittarioideae</taxon>
        <taxon>Adiantum</taxon>
    </lineage>
</organism>
<evidence type="ECO:0000313" key="2">
    <source>
        <dbReference type="Proteomes" id="UP000886520"/>
    </source>
</evidence>
<sequence>RGLIVVPLVRASETRHRRVVQASGNGKESLYSYEQTQHELGALDYITLVCSLKPCGLIGAIDQRRAKIERKGLPVGKQVVGNSLFDVYAKCNMLLIIGDIFDALSVRDVILRDKMIAKYSKRGLAEETLNFFQRMQANEEPQDAGTYVCALKA</sequence>
<gene>
    <name evidence="1" type="ORF">GOP47_0022193</name>
</gene>
<dbReference type="Gene3D" id="1.25.40.10">
    <property type="entry name" value="Tetratricopeptide repeat domain"/>
    <property type="match status" value="1"/>
</dbReference>
<accession>A0A9D4UAW3</accession>
<dbReference type="InterPro" id="IPR011990">
    <property type="entry name" value="TPR-like_helical_dom_sf"/>
</dbReference>
<dbReference type="EMBL" id="JABFUD020000021">
    <property type="protein sequence ID" value="KAI5063646.1"/>
    <property type="molecule type" value="Genomic_DNA"/>
</dbReference>
<dbReference type="InterPro" id="IPR046960">
    <property type="entry name" value="PPR_At4g14850-like_plant"/>
</dbReference>
<proteinExistence type="predicted"/>
<evidence type="ECO:0000313" key="1">
    <source>
        <dbReference type="EMBL" id="KAI5063646.1"/>
    </source>
</evidence>